<dbReference type="AlphaFoldDB" id="A0A8H5HAI4"/>
<evidence type="ECO:0000313" key="5">
    <source>
        <dbReference type="EMBL" id="KAF5379727.1"/>
    </source>
</evidence>
<keyword evidence="3" id="KW-0964">Secreted</keyword>
<accession>A0A8H5HAI4</accession>
<evidence type="ECO:0000256" key="1">
    <source>
        <dbReference type="ARBA" id="ARBA00004340"/>
    </source>
</evidence>
<dbReference type="InterPro" id="IPR045379">
    <property type="entry name" value="Crinkler_N"/>
</dbReference>
<evidence type="ECO:0000256" key="3">
    <source>
        <dbReference type="ARBA" id="ARBA00022525"/>
    </source>
</evidence>
<protein>
    <recommendedName>
        <fullName evidence="4">Crinkler effector protein N-terminal domain-containing protein</fullName>
    </recommendedName>
</protein>
<gene>
    <name evidence="5" type="ORF">D9615_005698</name>
</gene>
<dbReference type="Proteomes" id="UP000565441">
    <property type="component" value="Unassembled WGS sequence"/>
</dbReference>
<organism evidence="5 6">
    <name type="scientific">Tricholomella constricta</name>
    <dbReference type="NCBI Taxonomy" id="117010"/>
    <lineage>
        <taxon>Eukaryota</taxon>
        <taxon>Fungi</taxon>
        <taxon>Dikarya</taxon>
        <taxon>Basidiomycota</taxon>
        <taxon>Agaricomycotina</taxon>
        <taxon>Agaricomycetes</taxon>
        <taxon>Agaricomycetidae</taxon>
        <taxon>Agaricales</taxon>
        <taxon>Tricholomatineae</taxon>
        <taxon>Lyophyllaceae</taxon>
        <taxon>Tricholomella</taxon>
    </lineage>
</organism>
<dbReference type="OrthoDB" id="2987445at2759"/>
<proteinExistence type="predicted"/>
<evidence type="ECO:0000256" key="2">
    <source>
        <dbReference type="ARBA" id="ARBA00004613"/>
    </source>
</evidence>
<evidence type="ECO:0000313" key="6">
    <source>
        <dbReference type="Proteomes" id="UP000565441"/>
    </source>
</evidence>
<dbReference type="GO" id="GO:0005576">
    <property type="term" value="C:extracellular region"/>
    <property type="evidence" value="ECO:0007669"/>
    <property type="project" value="UniProtKB-SubCell"/>
</dbReference>
<comment type="subcellular location">
    <subcellularLocation>
        <location evidence="1">Host cell</location>
    </subcellularLocation>
    <subcellularLocation>
        <location evidence="2">Secreted</location>
    </subcellularLocation>
</comment>
<name>A0A8H5HAI4_9AGAR</name>
<reference evidence="5 6" key="1">
    <citation type="journal article" date="2020" name="ISME J.">
        <title>Uncovering the hidden diversity of litter-decomposition mechanisms in mushroom-forming fungi.</title>
        <authorList>
            <person name="Floudas D."/>
            <person name="Bentzer J."/>
            <person name="Ahren D."/>
            <person name="Johansson T."/>
            <person name="Persson P."/>
            <person name="Tunlid A."/>
        </authorList>
    </citation>
    <scope>NUCLEOTIDE SEQUENCE [LARGE SCALE GENOMIC DNA]</scope>
    <source>
        <strain evidence="5 6">CBS 661.87</strain>
    </source>
</reference>
<comment type="caution">
    <text evidence="5">The sequence shown here is derived from an EMBL/GenBank/DDBJ whole genome shotgun (WGS) entry which is preliminary data.</text>
</comment>
<dbReference type="GO" id="GO:0043657">
    <property type="term" value="C:host cell"/>
    <property type="evidence" value="ECO:0007669"/>
    <property type="project" value="UniProtKB-SubCell"/>
</dbReference>
<evidence type="ECO:0000259" key="4">
    <source>
        <dbReference type="Pfam" id="PF20147"/>
    </source>
</evidence>
<feature type="domain" description="Crinkler effector protein N-terminal" evidence="4">
    <location>
        <begin position="8"/>
        <end position="118"/>
    </location>
</feature>
<dbReference type="Pfam" id="PF20147">
    <property type="entry name" value="Crinkler"/>
    <property type="match status" value="1"/>
</dbReference>
<dbReference type="EMBL" id="JAACJP010000015">
    <property type="protein sequence ID" value="KAF5379727.1"/>
    <property type="molecule type" value="Genomic_DNA"/>
</dbReference>
<keyword evidence="6" id="KW-1185">Reference proteome</keyword>
<sequence length="125" mass="14005">MNLGDDDLRLLCVIQGETEAFPIDVKRSSWHNPEFIVDDLKKRILEERKQGSLAAVGSHSLELWKPREGNPIISRPKQTLPIRVASARESGEELDPTDSVFTVFRGQPSLDHLHVVVVRKPETGG</sequence>